<proteinExistence type="predicted"/>
<gene>
    <name evidence="9" type="primary">TEX101</name>
</gene>
<dbReference type="Pfam" id="PF00021">
    <property type="entry name" value="UPAR_LY6"/>
    <property type="match status" value="2"/>
</dbReference>
<keyword evidence="5" id="KW-0325">Glycoprotein</keyword>
<evidence type="ECO:0000256" key="1">
    <source>
        <dbReference type="ARBA" id="ARBA00004236"/>
    </source>
</evidence>
<keyword evidence="3 6" id="KW-0732">Signal</keyword>
<feature type="chain" id="PRO_5045350532" evidence="6">
    <location>
        <begin position="24"/>
        <end position="249"/>
    </location>
</feature>
<comment type="subcellular location">
    <subcellularLocation>
        <location evidence="1">Cell membrane</location>
    </subcellularLocation>
</comment>
<evidence type="ECO:0000256" key="6">
    <source>
        <dbReference type="SAM" id="SignalP"/>
    </source>
</evidence>
<keyword evidence="4" id="KW-0472">Membrane</keyword>
<dbReference type="GeneID" id="103589083"/>
<dbReference type="SUPFAM" id="SSF57302">
    <property type="entry name" value="Snake toxin-like"/>
    <property type="match status" value="1"/>
</dbReference>
<evidence type="ECO:0000256" key="4">
    <source>
        <dbReference type="ARBA" id="ARBA00023136"/>
    </source>
</evidence>
<evidence type="ECO:0000256" key="5">
    <source>
        <dbReference type="ARBA" id="ARBA00023180"/>
    </source>
</evidence>
<dbReference type="InterPro" id="IPR016054">
    <property type="entry name" value="LY6_UPA_recep-like"/>
</dbReference>
<dbReference type="PANTHER" id="PTHR16529:SF3">
    <property type="entry name" value="TESTIS-EXPRESSED PROTEIN 101"/>
    <property type="match status" value="1"/>
</dbReference>
<dbReference type="Proteomes" id="UP000694923">
    <property type="component" value="Unplaced"/>
</dbReference>
<feature type="domain" description="UPAR/Ly6" evidence="7">
    <location>
        <begin position="45"/>
        <end position="116"/>
    </location>
</feature>
<name>A0ABM0QLE0_GALVR</name>
<feature type="signal peptide" evidence="6">
    <location>
        <begin position="1"/>
        <end position="23"/>
    </location>
</feature>
<dbReference type="CDD" id="cd23622">
    <property type="entry name" value="TFP_LU_ECD_TEX101_rpt1"/>
    <property type="match status" value="1"/>
</dbReference>
<feature type="domain" description="UPAR/Ly6" evidence="7">
    <location>
        <begin position="137"/>
        <end position="215"/>
    </location>
</feature>
<dbReference type="PANTHER" id="PTHR16529">
    <property type="entry name" value="CD177 ANTIGEN"/>
    <property type="match status" value="1"/>
</dbReference>
<dbReference type="InterPro" id="IPR051899">
    <property type="entry name" value="Fert-Immune_med_protein"/>
</dbReference>
<evidence type="ECO:0000313" key="9">
    <source>
        <dbReference type="RefSeq" id="XP_008569181.1"/>
    </source>
</evidence>
<evidence type="ECO:0000256" key="2">
    <source>
        <dbReference type="ARBA" id="ARBA00022475"/>
    </source>
</evidence>
<keyword evidence="2" id="KW-1003">Cell membrane</keyword>
<evidence type="ECO:0000259" key="7">
    <source>
        <dbReference type="Pfam" id="PF00021"/>
    </source>
</evidence>
<evidence type="ECO:0000313" key="8">
    <source>
        <dbReference type="Proteomes" id="UP000694923"/>
    </source>
</evidence>
<keyword evidence="8" id="KW-1185">Reference proteome</keyword>
<reference evidence="9" key="1">
    <citation type="submission" date="2025-08" db="UniProtKB">
        <authorList>
            <consortium name="RefSeq"/>
        </authorList>
    </citation>
    <scope>IDENTIFICATION</scope>
</reference>
<dbReference type="CDD" id="cd23634">
    <property type="entry name" value="TFP_LU_ECD_TEX101_rpt2"/>
    <property type="match status" value="1"/>
</dbReference>
<protein>
    <submittedName>
        <fullName evidence="9">Testis-expressed sequence 101 protein</fullName>
    </submittedName>
</protein>
<organism evidence="8 9">
    <name type="scientific">Galeopterus variegatus</name>
    <name type="common">Malayan flying lemur</name>
    <name type="synonym">Cynocephalus variegatus</name>
    <dbReference type="NCBI Taxonomy" id="482537"/>
    <lineage>
        <taxon>Eukaryota</taxon>
        <taxon>Metazoa</taxon>
        <taxon>Chordata</taxon>
        <taxon>Craniata</taxon>
        <taxon>Vertebrata</taxon>
        <taxon>Euteleostomi</taxon>
        <taxon>Mammalia</taxon>
        <taxon>Eutheria</taxon>
        <taxon>Euarchontoglires</taxon>
        <taxon>Dermoptera</taxon>
        <taxon>Cynocephalidae</taxon>
        <taxon>Galeopterus</taxon>
    </lineage>
</organism>
<sequence>MGTCHIQALMFYFLLGASSLTLAQHLECFKSISTSIEENPSSTFNWTAEEVETCDDGSFCQETVLMIKAGAETAVLATKGCVSEGEEAMTFIQHTAPPGLITVSYSGYCEDSFCNNKDGVYHFWQLQRTPASGVSATLRCPTCVALGSCFSAPSLPCPNGTTRCYQGKLDITGGGINSSVEVKGCTSMVGCRLMARIFTVGPILVKEVCPRQSLTEPRMAEDGATWIPISVWGLELLLPLLLQSFVLLS</sequence>
<evidence type="ECO:0000256" key="3">
    <source>
        <dbReference type="ARBA" id="ARBA00022729"/>
    </source>
</evidence>
<dbReference type="RefSeq" id="XP_008569181.1">
    <property type="nucleotide sequence ID" value="XM_008570959.1"/>
</dbReference>
<accession>A0ABM0QLE0</accession>
<dbReference type="InterPro" id="IPR045860">
    <property type="entry name" value="Snake_toxin-like_sf"/>
</dbReference>